<feature type="compositionally biased region" description="Gly residues" evidence="7">
    <location>
        <begin position="804"/>
        <end position="850"/>
    </location>
</feature>
<dbReference type="InterPro" id="IPR015847">
    <property type="entry name" value="ExoRNase_PH_dom2"/>
</dbReference>
<keyword evidence="3" id="KW-0808">Transferase</keyword>
<keyword evidence="5 6" id="KW-0694">RNA-binding</keyword>
<dbReference type="PROSITE" id="PS50084">
    <property type="entry name" value="KH_TYPE_1"/>
    <property type="match status" value="1"/>
</dbReference>
<feature type="region of interest" description="Disordered" evidence="7">
    <location>
        <begin position="751"/>
        <end position="850"/>
    </location>
</feature>
<dbReference type="SMART" id="SM00316">
    <property type="entry name" value="S1"/>
    <property type="match status" value="1"/>
</dbReference>
<dbReference type="InterPro" id="IPR036612">
    <property type="entry name" value="KH_dom_type_1_sf"/>
</dbReference>
<dbReference type="EMBL" id="MU070305">
    <property type="protein sequence ID" value="KAF5828424.1"/>
    <property type="molecule type" value="Genomic_DNA"/>
</dbReference>
<evidence type="ECO:0000259" key="8">
    <source>
        <dbReference type="PROSITE" id="PS50126"/>
    </source>
</evidence>
<keyword evidence="10" id="KW-1185">Reference proteome</keyword>
<feature type="compositionally biased region" description="Polar residues" evidence="7">
    <location>
        <begin position="780"/>
        <end position="794"/>
    </location>
</feature>
<dbReference type="Gene3D" id="2.40.50.140">
    <property type="entry name" value="Nucleic acid-binding proteins"/>
    <property type="match status" value="1"/>
</dbReference>
<keyword evidence="4" id="KW-0548">Nucleotidyltransferase</keyword>
<comment type="similarity">
    <text evidence="1">Belongs to the polyribonucleotide nucleotidyltransferase family.</text>
</comment>
<dbReference type="InterPro" id="IPR036456">
    <property type="entry name" value="PNPase_PH_RNA-bd_sf"/>
</dbReference>
<comment type="caution">
    <text evidence="9">The sequence shown here is derived from an EMBL/GenBank/DDBJ whole genome shotgun (WGS) entry which is preliminary data.</text>
</comment>
<evidence type="ECO:0000256" key="4">
    <source>
        <dbReference type="ARBA" id="ARBA00022695"/>
    </source>
</evidence>
<dbReference type="InterPro" id="IPR020568">
    <property type="entry name" value="Ribosomal_Su5_D2-typ_SF"/>
</dbReference>
<evidence type="ECO:0000256" key="1">
    <source>
        <dbReference type="ARBA" id="ARBA00007404"/>
    </source>
</evidence>
<dbReference type="CDD" id="cd02393">
    <property type="entry name" value="KH-I_PNPase"/>
    <property type="match status" value="1"/>
</dbReference>
<feature type="domain" description="S1 motif" evidence="8">
    <location>
        <begin position="685"/>
        <end position="753"/>
    </location>
</feature>
<name>A0ABQ7G1E0_DUNSA</name>
<protein>
    <recommendedName>
        <fullName evidence="2">polyribonucleotide nucleotidyltransferase</fullName>
        <ecNumber evidence="2">2.7.7.8</ecNumber>
    </recommendedName>
</protein>
<dbReference type="Pfam" id="PF01138">
    <property type="entry name" value="RNase_PH"/>
    <property type="match status" value="2"/>
</dbReference>
<organism evidence="9 10">
    <name type="scientific">Dunaliella salina</name>
    <name type="common">Green alga</name>
    <name type="synonym">Protococcus salinus</name>
    <dbReference type="NCBI Taxonomy" id="3046"/>
    <lineage>
        <taxon>Eukaryota</taxon>
        <taxon>Viridiplantae</taxon>
        <taxon>Chlorophyta</taxon>
        <taxon>core chlorophytes</taxon>
        <taxon>Chlorophyceae</taxon>
        <taxon>CS clade</taxon>
        <taxon>Chlamydomonadales</taxon>
        <taxon>Dunaliellaceae</taxon>
        <taxon>Dunaliella</taxon>
    </lineage>
</organism>
<dbReference type="PANTHER" id="PTHR11252:SF0">
    <property type="entry name" value="POLYRIBONUCLEOTIDE NUCLEOTIDYLTRANSFERASE 1, MITOCHONDRIAL"/>
    <property type="match status" value="1"/>
</dbReference>
<evidence type="ECO:0000313" key="9">
    <source>
        <dbReference type="EMBL" id="KAF5828424.1"/>
    </source>
</evidence>
<dbReference type="InterPro" id="IPR015848">
    <property type="entry name" value="PNPase_PH_RNA-bd_bac/org-type"/>
</dbReference>
<dbReference type="Proteomes" id="UP000815325">
    <property type="component" value="Unassembled WGS sequence"/>
</dbReference>
<dbReference type="NCBIfam" id="NF008805">
    <property type="entry name" value="PRK11824.1"/>
    <property type="match status" value="1"/>
</dbReference>
<evidence type="ECO:0000256" key="6">
    <source>
        <dbReference type="PROSITE-ProRule" id="PRU00117"/>
    </source>
</evidence>
<sequence length="850" mass="90861">MVGLAAKCPNRPPLSRAQQQELLGLCPSKKHQQRVVRCAAAAAEEQQGDVASTSGPPQQPAGLQPLRFELDAGCQQMMILETGEVGRQANGSIMAIQGETVIYTTACCSDKPTGDGSFVPLTINYQERFSAAGKTSGGYIKRDGRPRDSEVLQWVLSYDNVNSPDPLAITAGSVALLVSDIPFEKAVAGVRVGWIDGKPVVNPTVVQQKEKKPGGSSTSKLDLVLAGTRDAILMIEGYCDFLTEEQMLEALEAGSKVVMDMCRQIESWEVVVAAAKTKRMHQLVLPPPELEDRVHALVGEQLYRVYSQISTKAERNAAQEEAWHVLQRELMQPPQDGAASVEPAVSHTHLEQAYKAIRSKVMRDVVMERGLRMDGRGTKDIRPISSRARFLPRTHGSCLFTRGETQAIAVTTLGSRAAAQRIDSMRVEPNQDTDEAFYLQYFFPPSSVGETGRVGGPGRRELGHGELAERALLPVIPSQDVFPYTVRVESTITESNGSSSMASVCGGCLSMLDAGVPLPQPVAGIAMGLLLDTQTKKFVVLSDILGSEDALGDMDFKVAGGHDAITAFQMDIKVEGITIDILRQALSQAGEGRRHILGEMEKCSPPPRRELAEYTPRVIRKPVDPDMRGEVIGSGGKIIRRMVELSGVTAMEMTDYGLEIVAPNKDAAAKAIEMVDNICKVQEKGKIFENVPVSSVTTFGAFVELSPGCEGLVHISELDYGFVADASQIIKVGERMNVVVLEHNNGRMSLSRKRLLAPPEGGDAGPTGSAAAGNMGLRSGVTSETSADRSTQQEGPKEKSFQGGLAGRGGRTPGGRGIGGRRGPIGGRSGGPISGRSGGLTGGRSGGGRR</sequence>
<dbReference type="EC" id="2.7.7.8" evidence="2"/>
<dbReference type="SUPFAM" id="SSF55666">
    <property type="entry name" value="Ribonuclease PH domain 2-like"/>
    <property type="match status" value="2"/>
</dbReference>
<gene>
    <name evidence="9" type="ORF">DUNSADRAFT_17644</name>
</gene>
<dbReference type="InterPro" id="IPR003029">
    <property type="entry name" value="S1_domain"/>
</dbReference>
<dbReference type="SUPFAM" id="SSF50249">
    <property type="entry name" value="Nucleic acid-binding proteins"/>
    <property type="match status" value="1"/>
</dbReference>
<dbReference type="InterPro" id="IPR036345">
    <property type="entry name" value="ExoRNase_PH_dom2_sf"/>
</dbReference>
<dbReference type="InterPro" id="IPR012340">
    <property type="entry name" value="NA-bd_OB-fold"/>
</dbReference>
<evidence type="ECO:0000256" key="5">
    <source>
        <dbReference type="ARBA" id="ARBA00022884"/>
    </source>
</evidence>
<evidence type="ECO:0000256" key="2">
    <source>
        <dbReference type="ARBA" id="ARBA00012416"/>
    </source>
</evidence>
<evidence type="ECO:0000256" key="7">
    <source>
        <dbReference type="SAM" id="MobiDB-lite"/>
    </source>
</evidence>
<dbReference type="Pfam" id="PF03725">
    <property type="entry name" value="RNase_PH_C"/>
    <property type="match status" value="1"/>
</dbReference>
<dbReference type="Pfam" id="PF03726">
    <property type="entry name" value="PNPase"/>
    <property type="match status" value="1"/>
</dbReference>
<dbReference type="SUPFAM" id="SSF54211">
    <property type="entry name" value="Ribosomal protein S5 domain 2-like"/>
    <property type="match status" value="2"/>
</dbReference>
<dbReference type="SUPFAM" id="SSF54791">
    <property type="entry name" value="Eukaryotic type KH-domain (KH-domain type I)"/>
    <property type="match status" value="1"/>
</dbReference>
<dbReference type="Pfam" id="PF00575">
    <property type="entry name" value="S1"/>
    <property type="match status" value="1"/>
</dbReference>
<evidence type="ECO:0000256" key="3">
    <source>
        <dbReference type="ARBA" id="ARBA00022679"/>
    </source>
</evidence>
<accession>A0ABQ7G1E0</accession>
<dbReference type="Gene3D" id="3.30.230.70">
    <property type="entry name" value="GHMP Kinase, N-terminal domain"/>
    <property type="match status" value="3"/>
</dbReference>
<proteinExistence type="inferred from homology"/>
<dbReference type="SUPFAM" id="SSF46915">
    <property type="entry name" value="Polynucleotide phosphorylase/guanosine pentaphosphate synthase (PNPase/GPSI), domain 3"/>
    <property type="match status" value="1"/>
</dbReference>
<reference evidence="9" key="1">
    <citation type="submission" date="2017-08" db="EMBL/GenBank/DDBJ databases">
        <authorList>
            <person name="Polle J.E."/>
            <person name="Barry K."/>
            <person name="Cushman J."/>
            <person name="Schmutz J."/>
            <person name="Tran D."/>
            <person name="Hathwaick L.T."/>
            <person name="Yim W.C."/>
            <person name="Jenkins J."/>
            <person name="Mckie-Krisberg Z.M."/>
            <person name="Prochnik S."/>
            <person name="Lindquist E."/>
            <person name="Dockter R.B."/>
            <person name="Adam C."/>
            <person name="Molina H."/>
            <person name="Bunkerborg J."/>
            <person name="Jin E."/>
            <person name="Buchheim M."/>
            <person name="Magnuson J."/>
        </authorList>
    </citation>
    <scope>NUCLEOTIDE SEQUENCE</scope>
    <source>
        <strain evidence="9">CCAP 19/18</strain>
    </source>
</reference>
<dbReference type="InterPro" id="IPR001247">
    <property type="entry name" value="ExoRNase_PH_dom1"/>
</dbReference>
<dbReference type="InterPro" id="IPR027408">
    <property type="entry name" value="PNPase/RNase_PH_dom_sf"/>
</dbReference>
<dbReference type="Gene3D" id="3.30.1370.10">
    <property type="entry name" value="K Homology domain, type 1"/>
    <property type="match status" value="1"/>
</dbReference>
<dbReference type="PANTHER" id="PTHR11252">
    <property type="entry name" value="POLYRIBONUCLEOTIDE NUCLEOTIDYLTRANSFERASE"/>
    <property type="match status" value="1"/>
</dbReference>
<dbReference type="PROSITE" id="PS50126">
    <property type="entry name" value="S1"/>
    <property type="match status" value="1"/>
</dbReference>
<dbReference type="CDD" id="cd11364">
    <property type="entry name" value="RNase_PH_PNPase_2"/>
    <property type="match status" value="1"/>
</dbReference>
<evidence type="ECO:0000313" key="10">
    <source>
        <dbReference type="Proteomes" id="UP000815325"/>
    </source>
</evidence>
<dbReference type="InterPro" id="IPR012162">
    <property type="entry name" value="PNPase"/>
</dbReference>
<dbReference type="NCBIfam" id="TIGR03591">
    <property type="entry name" value="polynuc_phos"/>
    <property type="match status" value="1"/>
</dbReference>